<reference evidence="17 18" key="1">
    <citation type="journal article" date="2012" name="J. Bacteriol.">
        <title>Genome of Bacillus macauensis ZFHKF-1, a Long-Chain-Forming Bacterium.</title>
        <authorList>
            <person name="Cai L."/>
            <person name="Zhang T."/>
        </authorList>
    </citation>
    <scope>NUCLEOTIDE SEQUENCE [LARGE SCALE GENOMIC DNA]</scope>
    <source>
        <strain evidence="17 18">ZFHKF-1</strain>
    </source>
</reference>
<evidence type="ECO:0000259" key="16">
    <source>
        <dbReference type="Pfam" id="PF01923"/>
    </source>
</evidence>
<evidence type="ECO:0000256" key="10">
    <source>
        <dbReference type="ARBA" id="ARBA00031529"/>
    </source>
</evidence>
<evidence type="ECO:0000256" key="12">
    <source>
        <dbReference type="ARBA" id="ARBA00033354"/>
    </source>
</evidence>
<dbReference type="PANTHER" id="PTHR12213:SF0">
    <property type="entry name" value="CORRINOID ADENOSYLTRANSFERASE MMAB"/>
    <property type="match status" value="1"/>
</dbReference>
<evidence type="ECO:0000256" key="9">
    <source>
        <dbReference type="ARBA" id="ARBA00022840"/>
    </source>
</evidence>
<organism evidence="17 18">
    <name type="scientific">Fictibacillus macauensis ZFHKF-1</name>
    <dbReference type="NCBI Taxonomy" id="1196324"/>
    <lineage>
        <taxon>Bacteria</taxon>
        <taxon>Bacillati</taxon>
        <taxon>Bacillota</taxon>
        <taxon>Bacilli</taxon>
        <taxon>Bacillales</taxon>
        <taxon>Fictibacillaceae</taxon>
        <taxon>Fictibacillus</taxon>
    </lineage>
</organism>
<dbReference type="NCBIfam" id="TIGR00636">
    <property type="entry name" value="PduO_Nterm"/>
    <property type="match status" value="1"/>
</dbReference>
<dbReference type="InterPro" id="IPR036451">
    <property type="entry name" value="CblAdoTrfase-like_sf"/>
</dbReference>
<dbReference type="GO" id="GO:0009236">
    <property type="term" value="P:cobalamin biosynthetic process"/>
    <property type="evidence" value="ECO:0007669"/>
    <property type="project" value="UniProtKB-UniRule"/>
</dbReference>
<name>I8J5I4_9BACL</name>
<feature type="domain" description="Cobalamin adenosyltransferase-like" evidence="16">
    <location>
        <begin position="3"/>
        <end position="166"/>
    </location>
</feature>
<dbReference type="FunFam" id="1.20.1200.10:FF:000001">
    <property type="entry name" value="Cob(I)yrinic acid a,c-diamide adenosyltransferase"/>
    <property type="match status" value="1"/>
</dbReference>
<dbReference type="STRING" id="1196324.A374_02344"/>
<evidence type="ECO:0000256" key="7">
    <source>
        <dbReference type="ARBA" id="ARBA00022679"/>
    </source>
</evidence>
<evidence type="ECO:0000256" key="2">
    <source>
        <dbReference type="ARBA" id="ARBA00007487"/>
    </source>
</evidence>
<evidence type="ECO:0000256" key="8">
    <source>
        <dbReference type="ARBA" id="ARBA00022741"/>
    </source>
</evidence>
<dbReference type="EC" id="2.5.1.17" evidence="4 15"/>
<comment type="subunit">
    <text evidence="3">Homotrimer.</text>
</comment>
<keyword evidence="8 15" id="KW-0547">Nucleotide-binding</keyword>
<evidence type="ECO:0000256" key="3">
    <source>
        <dbReference type="ARBA" id="ARBA00011233"/>
    </source>
</evidence>
<gene>
    <name evidence="17" type="ORF">A374_02344</name>
</gene>
<comment type="caution">
    <text evidence="17">The sequence shown here is derived from an EMBL/GenBank/DDBJ whole genome shotgun (WGS) entry which is preliminary data.</text>
</comment>
<comment type="catalytic activity">
    <reaction evidence="14 15">
        <text>2 cob(II)alamin + reduced [electron-transfer flavoprotein] + 2 ATP = 2 adenosylcob(III)alamin + 2 triphosphate + oxidized [electron-transfer flavoprotein] + 3 H(+)</text>
        <dbReference type="Rhea" id="RHEA:28671"/>
        <dbReference type="Rhea" id="RHEA-COMP:10685"/>
        <dbReference type="Rhea" id="RHEA-COMP:10686"/>
        <dbReference type="ChEBI" id="CHEBI:15378"/>
        <dbReference type="ChEBI" id="CHEBI:16304"/>
        <dbReference type="ChEBI" id="CHEBI:18036"/>
        <dbReference type="ChEBI" id="CHEBI:18408"/>
        <dbReference type="ChEBI" id="CHEBI:30616"/>
        <dbReference type="ChEBI" id="CHEBI:57692"/>
        <dbReference type="ChEBI" id="CHEBI:58307"/>
        <dbReference type="EC" id="2.5.1.17"/>
    </reaction>
</comment>
<dbReference type="SUPFAM" id="SSF89028">
    <property type="entry name" value="Cobalamin adenosyltransferase-like"/>
    <property type="match status" value="1"/>
</dbReference>
<dbReference type="UniPathway" id="UPA00148">
    <property type="reaction ID" value="UER00233"/>
</dbReference>
<evidence type="ECO:0000256" key="11">
    <source>
        <dbReference type="ARBA" id="ARBA00033334"/>
    </source>
</evidence>
<evidence type="ECO:0000256" key="14">
    <source>
        <dbReference type="ARBA" id="ARBA00048692"/>
    </source>
</evidence>
<dbReference type="GO" id="GO:0008817">
    <property type="term" value="F:corrinoid adenosyltransferase activity"/>
    <property type="evidence" value="ECO:0007669"/>
    <property type="project" value="UniProtKB-UniRule"/>
</dbReference>
<comment type="catalytic activity">
    <reaction evidence="13 15">
        <text>2 cob(II)yrinate a,c diamide + reduced [electron-transfer flavoprotein] + 2 ATP = 2 adenosylcob(III)yrinate a,c-diamide + 2 triphosphate + oxidized [electron-transfer flavoprotein] + 3 H(+)</text>
        <dbReference type="Rhea" id="RHEA:11528"/>
        <dbReference type="Rhea" id="RHEA-COMP:10685"/>
        <dbReference type="Rhea" id="RHEA-COMP:10686"/>
        <dbReference type="ChEBI" id="CHEBI:15378"/>
        <dbReference type="ChEBI" id="CHEBI:18036"/>
        <dbReference type="ChEBI" id="CHEBI:30616"/>
        <dbReference type="ChEBI" id="CHEBI:57692"/>
        <dbReference type="ChEBI" id="CHEBI:58307"/>
        <dbReference type="ChEBI" id="CHEBI:58503"/>
        <dbReference type="ChEBI" id="CHEBI:58537"/>
        <dbReference type="EC" id="2.5.1.17"/>
    </reaction>
</comment>
<evidence type="ECO:0000256" key="5">
    <source>
        <dbReference type="ARBA" id="ARBA00020963"/>
    </source>
</evidence>
<evidence type="ECO:0000313" key="17">
    <source>
        <dbReference type="EMBL" id="EIT87056.1"/>
    </source>
</evidence>
<keyword evidence="6 15" id="KW-0169">Cobalamin biosynthesis</keyword>
<dbReference type="Proteomes" id="UP000004080">
    <property type="component" value="Unassembled WGS sequence"/>
</dbReference>
<evidence type="ECO:0000256" key="4">
    <source>
        <dbReference type="ARBA" id="ARBA00012454"/>
    </source>
</evidence>
<evidence type="ECO:0000313" key="18">
    <source>
        <dbReference type="Proteomes" id="UP000004080"/>
    </source>
</evidence>
<dbReference type="Pfam" id="PF01923">
    <property type="entry name" value="Cob_adeno_trans"/>
    <property type="match status" value="1"/>
</dbReference>
<dbReference type="PANTHER" id="PTHR12213">
    <property type="entry name" value="CORRINOID ADENOSYLTRANSFERASE"/>
    <property type="match status" value="1"/>
</dbReference>
<dbReference type="InterPro" id="IPR029499">
    <property type="entry name" value="PduO-typ"/>
</dbReference>
<protein>
    <recommendedName>
        <fullName evidence="5 15">Corrinoid adenosyltransferase</fullName>
        <ecNumber evidence="4 15">2.5.1.17</ecNumber>
    </recommendedName>
    <alternativeName>
        <fullName evidence="10 15">Cob(II)alamin adenosyltransferase</fullName>
    </alternativeName>
    <alternativeName>
        <fullName evidence="12 15">Cob(II)yrinic acid a,c-diamide adenosyltransferase</fullName>
    </alternativeName>
    <alternativeName>
        <fullName evidence="11 15">Cobinamide/cobalamin adenosyltransferase</fullName>
    </alternativeName>
</protein>
<dbReference type="EMBL" id="AKKV01000019">
    <property type="protein sequence ID" value="EIT87056.1"/>
    <property type="molecule type" value="Genomic_DNA"/>
</dbReference>
<evidence type="ECO:0000256" key="13">
    <source>
        <dbReference type="ARBA" id="ARBA00048555"/>
    </source>
</evidence>
<keyword evidence="18" id="KW-1185">Reference proteome</keyword>
<keyword evidence="9 15" id="KW-0067">ATP-binding</keyword>
<evidence type="ECO:0000256" key="15">
    <source>
        <dbReference type="RuleBase" id="RU366026"/>
    </source>
</evidence>
<keyword evidence="7 15" id="KW-0808">Transferase</keyword>
<proteinExistence type="inferred from homology"/>
<dbReference type="RefSeq" id="WP_007200568.1">
    <property type="nucleotide sequence ID" value="NZ_AKKV01000019.1"/>
</dbReference>
<accession>I8J5I4</accession>
<dbReference type="GO" id="GO:0005524">
    <property type="term" value="F:ATP binding"/>
    <property type="evidence" value="ECO:0007669"/>
    <property type="project" value="UniProtKB-UniRule"/>
</dbReference>
<dbReference type="AlphaFoldDB" id="I8J5I4"/>
<dbReference type="eggNOG" id="COG2096">
    <property type="taxonomic scope" value="Bacteria"/>
</dbReference>
<dbReference type="PATRIC" id="fig|1196324.3.peg.469"/>
<sequence>MKLYTRTGDEGKTSVIGGRLEKNHIRVNAYGTIDELNSFVGLALTKLSQPMFLDLASELTKIQHELFDCGGDLSAVKKDYPFKANQEMITFLEERIDDYIKEAPELERFILPGGSEAAAMIHVCRTVARRAEREIVALKEQQHTINPIVLKYVNRLSDYFFAIARVINFRLGVSDVEYERSALVFRGGKRKEEPSNDSE</sequence>
<dbReference type="Gene3D" id="1.20.1200.10">
    <property type="entry name" value="Cobalamin adenosyltransferase-like"/>
    <property type="match status" value="1"/>
</dbReference>
<evidence type="ECO:0000256" key="6">
    <source>
        <dbReference type="ARBA" id="ARBA00022573"/>
    </source>
</evidence>
<dbReference type="OrthoDB" id="9778896at2"/>
<comment type="pathway">
    <text evidence="1 15">Cofactor biosynthesis; adenosylcobalamin biosynthesis; adenosylcobalamin from cob(II)yrinate a,c-diamide: step 2/7.</text>
</comment>
<dbReference type="InterPro" id="IPR016030">
    <property type="entry name" value="CblAdoTrfase-like"/>
</dbReference>
<comment type="similarity">
    <text evidence="2 15">Belongs to the Cob(I)alamin adenosyltransferase family.</text>
</comment>
<evidence type="ECO:0000256" key="1">
    <source>
        <dbReference type="ARBA" id="ARBA00005121"/>
    </source>
</evidence>